<dbReference type="GO" id="GO:0000271">
    <property type="term" value="P:polysaccharide biosynthetic process"/>
    <property type="evidence" value="ECO:0007669"/>
    <property type="project" value="InterPro"/>
</dbReference>
<sequence length="680" mass="78063">MIRVTSSKELIKNVKNFIEIVHYKDSKAKNSFRKKHFYGWGRKSSGQECIRLANKYNSRYSLIEDGFIRSIGLGIHSSPSFSMVEDSMGIYYDASVMSSLEKILSSYDFENDSKLMECAQYAIELIVRYNISKYNSSPDVDDSFIKKYDISRDSSVLIVAQTAGDCSLEYGMACDYSTRQIIADAINENPGCRVFLKIHPDVLSGKKHSDIDPENIPENIIVLTEDVNSISLLKHFKKIYTKTSNMGFEALLVGCECVCYGVPFYSGWGVTDDRVKCNRRKRRLSVQQIFAGAYILYTKYYNPYIEMKTNIIDAIETINRYKKFEVLPKKRAYLFGFSKWKYKYVSDFLKSYSPNTINFINKQSVNQLGDALEKGLDRQSQIYIWGRISYPDVESFANENQIPIVRVEDGFIRSINLGSNHVRPYSLVFDDEGIYFDSTQPSRLENILNNCQFDDKIVEYANQLRKKIVSSKLSKYNNSRHRRLKISTDKNSVIFVPGQVESDASIKYGGRGMTNIELLSSVRKENPDSYIVYKPHPDVLSGNRDGGVDLDKAMSYCDHVLVGSSISSIMSIVDEVHTITSLVGFEGLLYGKKVVTYGLPFYAGWGLTADKLQTKRRRRKLSLNELIAGAYVIYPKYLNPKTLRFCSALELVDELSIMKRQNEAKKKYRFLYEWLFKFKK</sequence>
<protein>
    <submittedName>
        <fullName evidence="1">Capsule polysaccharide export protein KpsC</fullName>
    </submittedName>
</protein>
<proteinExistence type="predicted"/>
<dbReference type="KEGG" id="fph:Fphi_1173"/>
<reference evidence="1" key="1">
    <citation type="submission" date="2009-01" db="EMBL/GenBank/DDBJ databases">
        <title>Complete sequence of chromosome of Francisella philomiragia subsp. philomiragia ATCC 25017.</title>
        <authorList>
            <consortium name="US DOE Joint Genome Institute"/>
            <person name="Copeland A."/>
            <person name="Lucas S."/>
            <person name="Lapidus A."/>
            <person name="Barry K."/>
            <person name="Detter J.C."/>
            <person name="Glavina del Rio T."/>
            <person name="Hammon N."/>
            <person name="Israni S."/>
            <person name="Dalin E."/>
            <person name="Tice H."/>
            <person name="Pitluck S."/>
            <person name="Chain P."/>
            <person name="Malfatti S."/>
            <person name="Shin M."/>
            <person name="Vergez L."/>
            <person name="Schmutz J."/>
            <person name="Larimer F."/>
            <person name="Land M."/>
            <person name="Hauser L."/>
            <person name="Richardson P."/>
        </authorList>
    </citation>
    <scope>NUCLEOTIDE SEQUENCE</scope>
    <source>
        <strain evidence="1">ATCC 25017</strain>
    </source>
</reference>
<dbReference type="GO" id="GO:0015774">
    <property type="term" value="P:polysaccharide transport"/>
    <property type="evidence" value="ECO:0007669"/>
    <property type="project" value="InterPro"/>
</dbReference>
<dbReference type="Pfam" id="PF05159">
    <property type="entry name" value="Capsule_synth"/>
    <property type="match status" value="2"/>
</dbReference>
<gene>
    <name evidence="1" type="ordered locus">Fphi_1173</name>
</gene>
<dbReference type="EMBL" id="CP000937">
    <property type="protein sequence ID" value="ABZ87397.1"/>
    <property type="molecule type" value="Genomic_DNA"/>
</dbReference>
<dbReference type="CDD" id="cd16440">
    <property type="entry name" value="beta_Kdo_transferase_KpsC_1"/>
    <property type="match status" value="1"/>
</dbReference>
<dbReference type="HOGENOM" id="CLU_025998_0_0_6"/>
<dbReference type="CDD" id="cd16439">
    <property type="entry name" value="beta_Kdo_transferase_KpsC_2"/>
    <property type="match status" value="1"/>
</dbReference>
<dbReference type="InterPro" id="IPR007833">
    <property type="entry name" value="Capsule_polysaccharide_synth"/>
</dbReference>
<organism evidence="1">
    <name type="scientific">Francisella philomiragia subsp. philomiragia (strain ATCC 25017 / CCUG 19701 / FSC 153 / O#319-036)</name>
    <dbReference type="NCBI Taxonomy" id="484022"/>
    <lineage>
        <taxon>Bacteria</taxon>
        <taxon>Pseudomonadati</taxon>
        <taxon>Pseudomonadota</taxon>
        <taxon>Gammaproteobacteria</taxon>
        <taxon>Thiotrichales</taxon>
        <taxon>Francisellaceae</taxon>
        <taxon>Francisella</taxon>
    </lineage>
</organism>
<accession>B0TXD9</accession>
<dbReference type="eggNOG" id="COG3563">
    <property type="taxonomic scope" value="Bacteria"/>
</dbReference>
<evidence type="ECO:0000313" key="1">
    <source>
        <dbReference type="EMBL" id="ABZ87397.1"/>
    </source>
</evidence>
<dbReference type="AlphaFoldDB" id="B0TXD9"/>
<name>B0TXD9_FRAP2</name>